<dbReference type="Proteomes" id="UP000809273">
    <property type="component" value="Unassembled WGS sequence"/>
</dbReference>
<proteinExistence type="predicted"/>
<dbReference type="EMBL" id="JAFGIX010000079">
    <property type="protein sequence ID" value="MBN1574424.1"/>
    <property type="molecule type" value="Genomic_DNA"/>
</dbReference>
<name>A0A9D8KI51_9DELT</name>
<evidence type="ECO:0000313" key="2">
    <source>
        <dbReference type="Proteomes" id="UP000809273"/>
    </source>
</evidence>
<evidence type="ECO:0000313" key="1">
    <source>
        <dbReference type="EMBL" id="MBN1574424.1"/>
    </source>
</evidence>
<dbReference type="PANTHER" id="PTHR42827">
    <property type="entry name" value="IRON-SULFUR CLUSTER-BINDING PROTEIN-RELATED"/>
    <property type="match status" value="1"/>
</dbReference>
<comment type="caution">
    <text evidence="1">The sequence shown here is derived from an EMBL/GenBank/DDBJ whole genome shotgun (WGS) entry which is preliminary data.</text>
</comment>
<organism evidence="1 2">
    <name type="scientific">Candidatus Zymogenus saltonus</name>
    <dbReference type="NCBI Taxonomy" id="2844893"/>
    <lineage>
        <taxon>Bacteria</taxon>
        <taxon>Deltaproteobacteria</taxon>
        <taxon>Candidatus Zymogenia</taxon>
        <taxon>Candidatus Zymogeniales</taxon>
        <taxon>Candidatus Zymogenaceae</taxon>
        <taxon>Candidatus Zymogenus</taxon>
    </lineage>
</organism>
<dbReference type="SUPFAM" id="SSF54862">
    <property type="entry name" value="4Fe-4S ferredoxins"/>
    <property type="match status" value="1"/>
</dbReference>
<dbReference type="PANTHER" id="PTHR42827:SF1">
    <property type="entry name" value="IRON-SULFUR CLUSTER-BINDING PROTEIN"/>
    <property type="match status" value="1"/>
</dbReference>
<reference evidence="1" key="1">
    <citation type="journal article" date="2021" name="Environ. Microbiol.">
        <title>Genomic characterization of three novel Desulfobacterota classes expand the metabolic and phylogenetic diversity of the phylum.</title>
        <authorList>
            <person name="Murphy C.L."/>
            <person name="Biggerstaff J."/>
            <person name="Eichhorn A."/>
            <person name="Ewing E."/>
            <person name="Shahan R."/>
            <person name="Soriano D."/>
            <person name="Stewart S."/>
            <person name="VanMol K."/>
            <person name="Walker R."/>
            <person name="Walters P."/>
            <person name="Elshahed M.S."/>
            <person name="Youssef N.H."/>
        </authorList>
    </citation>
    <scope>NUCLEOTIDE SEQUENCE</scope>
    <source>
        <strain evidence="1">Zod_Metabat.24</strain>
    </source>
</reference>
<gene>
    <name evidence="1" type="ORF">JW984_14595</name>
</gene>
<dbReference type="Gene3D" id="3.30.70.20">
    <property type="match status" value="1"/>
</dbReference>
<reference evidence="1" key="2">
    <citation type="submission" date="2021-01" db="EMBL/GenBank/DDBJ databases">
        <authorList>
            <person name="Hahn C.R."/>
            <person name="Youssef N.H."/>
            <person name="Elshahed M."/>
        </authorList>
    </citation>
    <scope>NUCLEOTIDE SEQUENCE</scope>
    <source>
        <strain evidence="1">Zod_Metabat.24</strain>
    </source>
</reference>
<accession>A0A9D8KI51</accession>
<sequence length="251" mass="27917">MDLKSEIKERAVSTAIGFDLVGVSDIDEVERLGSMPERRLKPPSEVFPDAKSLLILGVAVRDEAMNLSVSGPSAGGIFEAGLYYNFYYEITETRAWRLLRWLSEKKGVRGVPTHSIHMKPAATLAGLGFIGHNTQVVTERYGPRVRFVGLLLDREIEPDEPFTRDLCGEQPLCREGSLCVRACPYRAIVPGPSKGVAFGEKVNIDRCVVSHVSDIEIDKKWERFIRRVSDRGFLECTLCNLACPYGAEQAV</sequence>
<dbReference type="AlphaFoldDB" id="A0A9D8KI51"/>
<protein>
    <submittedName>
        <fullName evidence="1">Epoxyqueuosine reductase</fullName>
    </submittedName>
</protein>